<gene>
    <name evidence="2" type="ORF">J3U87_31940</name>
</gene>
<sequence length="170" mass="17858">MNCEKCGGDMFPAKIFRLSGCLVSLGFLILVISLGCIGMVGFITLVGTGSSVAVSDEMEAEARASTLEELEEIKAPQAVIHEFAETAAVSPETLAGLSSDTRRDVERAVSSYSASLAGVAIGTGLFAFVGGTFAMVLFFASIPTLIVGFLLVLRKKIIQCADCGFYLDRA</sequence>
<evidence type="ECO:0000313" key="2">
    <source>
        <dbReference type="EMBL" id="QTD50221.1"/>
    </source>
</evidence>
<keyword evidence="1" id="KW-0812">Transmembrane</keyword>
<organism evidence="2 3">
    <name type="scientific">Sulfidibacter corallicola</name>
    <dbReference type="NCBI Taxonomy" id="2818388"/>
    <lineage>
        <taxon>Bacteria</taxon>
        <taxon>Pseudomonadati</taxon>
        <taxon>Acidobacteriota</taxon>
        <taxon>Holophagae</taxon>
        <taxon>Acanthopleuribacterales</taxon>
        <taxon>Acanthopleuribacteraceae</taxon>
        <taxon>Sulfidibacter</taxon>
    </lineage>
</organism>
<evidence type="ECO:0000313" key="3">
    <source>
        <dbReference type="Proteomes" id="UP000663929"/>
    </source>
</evidence>
<feature type="transmembrane region" description="Helical" evidence="1">
    <location>
        <begin position="125"/>
        <end position="153"/>
    </location>
</feature>
<dbReference type="RefSeq" id="WP_237379851.1">
    <property type="nucleotide sequence ID" value="NZ_CP071793.1"/>
</dbReference>
<evidence type="ECO:0000256" key="1">
    <source>
        <dbReference type="SAM" id="Phobius"/>
    </source>
</evidence>
<dbReference type="EMBL" id="CP071793">
    <property type="protein sequence ID" value="QTD50221.1"/>
    <property type="molecule type" value="Genomic_DNA"/>
</dbReference>
<reference evidence="2" key="1">
    <citation type="submission" date="2021-03" db="EMBL/GenBank/DDBJ databases">
        <title>Acanthopleuribacteraceae sp. M133.</title>
        <authorList>
            <person name="Wang G."/>
        </authorList>
    </citation>
    <scope>NUCLEOTIDE SEQUENCE</scope>
    <source>
        <strain evidence="2">M133</strain>
    </source>
</reference>
<keyword evidence="1" id="KW-1133">Transmembrane helix</keyword>
<feature type="transmembrane region" description="Helical" evidence="1">
    <location>
        <begin position="21"/>
        <end position="46"/>
    </location>
</feature>
<dbReference type="KEGG" id="scor:J3U87_31940"/>
<protein>
    <submittedName>
        <fullName evidence="2">Uncharacterized protein</fullName>
    </submittedName>
</protein>
<dbReference type="Proteomes" id="UP000663929">
    <property type="component" value="Chromosome"/>
</dbReference>
<keyword evidence="1" id="KW-0472">Membrane</keyword>
<accession>A0A8A4TMV6</accession>
<proteinExistence type="predicted"/>
<dbReference type="AlphaFoldDB" id="A0A8A4TMV6"/>
<name>A0A8A4TMV6_SULCO</name>
<keyword evidence="3" id="KW-1185">Reference proteome</keyword>